<accession>A0A087CVE6</accession>
<reference evidence="3 4" key="1">
    <citation type="submission" date="2014-03" db="EMBL/GenBank/DDBJ databases">
        <title>Genomics of Bifidobacteria.</title>
        <authorList>
            <person name="Ventura M."/>
            <person name="Milani C."/>
            <person name="Lugli G.A."/>
        </authorList>
    </citation>
    <scope>NUCLEOTIDE SEQUENCE [LARGE SCALE GENOMIC DNA]</scope>
    <source>
        <strain evidence="3 4">DSM 23975</strain>
    </source>
</reference>
<dbReference type="AlphaFoldDB" id="A0A087CVE6"/>
<name>A0A087CVE6_9BIFI</name>
<dbReference type="RefSeq" id="WP_044090048.1">
    <property type="nucleotide sequence ID" value="NZ_JDUW01000018.1"/>
</dbReference>
<organism evidence="3 4">
    <name type="scientific">Bifidobacterium reuteri DSM 23975</name>
    <dbReference type="NCBI Taxonomy" id="1437610"/>
    <lineage>
        <taxon>Bacteria</taxon>
        <taxon>Bacillati</taxon>
        <taxon>Actinomycetota</taxon>
        <taxon>Actinomycetes</taxon>
        <taxon>Bifidobacteriales</taxon>
        <taxon>Bifidobacteriaceae</taxon>
        <taxon>Bifidobacterium</taxon>
    </lineage>
</organism>
<dbReference type="SUPFAM" id="SSF53850">
    <property type="entry name" value="Periplasmic binding protein-like II"/>
    <property type="match status" value="1"/>
</dbReference>
<sequence length="353" mass="38342">MLNKHRLIMEGTAIFGVLLTVLTFGGCGVSTSAPSSNTASSDSSNSQTADYKYGTVEFPKSSSLCSSPIGIALAKGFFKEEGINAKLVTADTETRKVGLDTGRFAVTNGDFQFFPSIENGVKTKVVGALNKGCIKIAVKKGSPIKTAQDLKGKTIGVDEIGGTPYEAANLWLGDAGLNVDQKNGDVKYLPFDDANLEFEALQNGQIAAAALWDPLPTMQEEKGTVDIIFDLGTNPQFAKRFCCFLYGSKKIIDEKPDEMAAIIRALNKARDYIAQHPEESADLVMQNKYSTINDKALIVKLFKSYDYGVKDNEQAQIQDDVKFFSEGLKSIGFLKTDNPDAFADQVYQKIDLS</sequence>
<dbReference type="EMBL" id="JGZK01000003">
    <property type="protein sequence ID" value="KFI87246.1"/>
    <property type="molecule type" value="Genomic_DNA"/>
</dbReference>
<evidence type="ECO:0000313" key="4">
    <source>
        <dbReference type="Proteomes" id="UP000028984"/>
    </source>
</evidence>
<evidence type="ECO:0000256" key="1">
    <source>
        <dbReference type="ARBA" id="ARBA00010742"/>
    </source>
</evidence>
<dbReference type="PROSITE" id="PS51257">
    <property type="entry name" value="PROKAR_LIPOPROTEIN"/>
    <property type="match status" value="1"/>
</dbReference>
<dbReference type="InterPro" id="IPR015168">
    <property type="entry name" value="SsuA/THI5"/>
</dbReference>
<dbReference type="Gene3D" id="3.40.190.10">
    <property type="entry name" value="Periplasmic binding protein-like II"/>
    <property type="match status" value="2"/>
</dbReference>
<proteinExistence type="inferred from homology"/>
<dbReference type="STRING" id="1437610.BREU_0276"/>
<comment type="caution">
    <text evidence="3">The sequence shown here is derived from an EMBL/GenBank/DDBJ whole genome shotgun (WGS) entry which is preliminary data.</text>
</comment>
<dbReference type="Pfam" id="PF09084">
    <property type="entry name" value="NMT1"/>
    <property type="match status" value="1"/>
</dbReference>
<evidence type="ECO:0000259" key="2">
    <source>
        <dbReference type="SMART" id="SM00062"/>
    </source>
</evidence>
<keyword evidence="4" id="KW-1185">Reference proteome</keyword>
<dbReference type="InterPro" id="IPR001638">
    <property type="entry name" value="Solute-binding_3/MltF_N"/>
</dbReference>
<dbReference type="SMART" id="SM00062">
    <property type="entry name" value="PBPb"/>
    <property type="match status" value="1"/>
</dbReference>
<evidence type="ECO:0000313" key="3">
    <source>
        <dbReference type="EMBL" id="KFI87246.1"/>
    </source>
</evidence>
<feature type="domain" description="Solute-binding protein family 3/N-terminal" evidence="2">
    <location>
        <begin position="66"/>
        <end position="293"/>
    </location>
</feature>
<protein>
    <submittedName>
        <fullName evidence="3">NMT1/THI5-like protein</fullName>
    </submittedName>
</protein>
<dbReference type="eggNOG" id="COG0715">
    <property type="taxonomic scope" value="Bacteria"/>
</dbReference>
<gene>
    <name evidence="3" type="ORF">BREU_0276</name>
</gene>
<dbReference type="PANTHER" id="PTHR30024">
    <property type="entry name" value="ALIPHATIC SULFONATES-BINDING PROTEIN-RELATED"/>
    <property type="match status" value="1"/>
</dbReference>
<dbReference type="Proteomes" id="UP000028984">
    <property type="component" value="Unassembled WGS sequence"/>
</dbReference>
<dbReference type="OrthoDB" id="8892982at2"/>
<comment type="similarity">
    <text evidence="1">Belongs to the bacterial solute-binding protein SsuA/TauA family.</text>
</comment>